<proteinExistence type="predicted"/>
<evidence type="ECO:0000313" key="2">
    <source>
        <dbReference type="Proteomes" id="UP000662939"/>
    </source>
</evidence>
<keyword evidence="2" id="KW-1185">Reference proteome</keyword>
<dbReference type="EMBL" id="CP070496">
    <property type="protein sequence ID" value="QSB05232.1"/>
    <property type="molecule type" value="Genomic_DNA"/>
</dbReference>
<dbReference type="Proteomes" id="UP000662939">
    <property type="component" value="Chromosome"/>
</dbReference>
<dbReference type="Pfam" id="PF13707">
    <property type="entry name" value="RloB"/>
    <property type="match status" value="1"/>
</dbReference>
<name>A0A895XN76_9ACTN</name>
<dbReference type="AlphaFoldDB" id="A0A895XN76"/>
<organism evidence="1 2">
    <name type="scientific">Natronoglycomyces albus</name>
    <dbReference type="NCBI Taxonomy" id="2811108"/>
    <lineage>
        <taxon>Bacteria</taxon>
        <taxon>Bacillati</taxon>
        <taxon>Actinomycetota</taxon>
        <taxon>Actinomycetes</taxon>
        <taxon>Glycomycetales</taxon>
        <taxon>Glycomycetaceae</taxon>
        <taxon>Natronoglycomyces</taxon>
    </lineage>
</organism>
<sequence>MTEKQYVERLEQYLRASRFRVSVKSVGVGKDPREVVKKCIEFRKNAKDKDKAFDHCVCLVDVDQHTTLQEAIKTAQREGIDLIVSRLKFEVWLLWHASNSTSVRTTKQLDDLVADHKLLSEKRLSNQFPIDQVFEAVRRARAADPELSSGRVGPDPSSAMPVLVQLMCGEKP</sequence>
<accession>A0A895XN76</accession>
<reference evidence="1" key="1">
    <citation type="submission" date="2021-02" db="EMBL/GenBank/DDBJ databases">
        <title>Natronoglycomyces albus gen. nov., sp. nov, a haloalkaliphilic actinobacterium from a soda solonchak soil.</title>
        <authorList>
            <person name="Sorokin D.Y."/>
            <person name="Khijniak T.V."/>
            <person name="Zakharycheva A.P."/>
            <person name="Boueva O.V."/>
            <person name="Ariskina E.V."/>
            <person name="Hahnke R.L."/>
            <person name="Bunk B."/>
            <person name="Sproer C."/>
            <person name="Schumann P."/>
            <person name="Evtushenko L.I."/>
            <person name="Kublanov I.V."/>
        </authorList>
    </citation>
    <scope>NUCLEOTIDE SEQUENCE</scope>
    <source>
        <strain evidence="1">DSM 106290</strain>
    </source>
</reference>
<evidence type="ECO:0000313" key="1">
    <source>
        <dbReference type="EMBL" id="QSB05232.1"/>
    </source>
</evidence>
<dbReference type="KEGG" id="nav:JQS30_15990"/>
<protein>
    <submittedName>
        <fullName evidence="1">RloB domain-containing protein</fullName>
    </submittedName>
</protein>
<gene>
    <name evidence="1" type="ORF">JQS30_15990</name>
</gene>
<dbReference type="InterPro" id="IPR025591">
    <property type="entry name" value="RloB"/>
</dbReference>